<dbReference type="PROSITE" id="PS50086">
    <property type="entry name" value="TBC_RABGAP"/>
    <property type="match status" value="1"/>
</dbReference>
<dbReference type="OrthoDB" id="295078at2759"/>
<feature type="region of interest" description="Disordered" evidence="4">
    <location>
        <begin position="1"/>
        <end position="35"/>
    </location>
</feature>
<dbReference type="SMART" id="SM00164">
    <property type="entry name" value="TBC"/>
    <property type="match status" value="1"/>
</dbReference>
<evidence type="ECO:0000256" key="3">
    <source>
        <dbReference type="SAM" id="Coils"/>
    </source>
</evidence>
<dbReference type="PANTHER" id="PTHR47219:SF16">
    <property type="entry name" value="GTPASE ACTIVATING PROTEIN"/>
    <property type="match status" value="1"/>
</dbReference>
<feature type="region of interest" description="Disordered" evidence="4">
    <location>
        <begin position="417"/>
        <end position="482"/>
    </location>
</feature>
<sequence>MSQKRAPPSFIDDTVNSLRENDTEAPGKCFDDDDVGLQMKRSNSSLSPCVETKEQEEQNTSNVQVLRNNIIIREASVEESSDTLQKNEPLISVPSANKVGVNSNNLHLPLASLIPNTQSLDDSSRASIMKDLKECNRKDTSRQIIGEYESANNLRSPVGDIPKSTHKQSSLPYYRPRTGSGGSSDMKRNRGTNKLENKTMLFLIGRLELCLISPDRHQVLLNKTFNYVSHCSQGKVHCDHFGFICKETSFNSAETYVGYIFKCQSEKLVEEIMKALKQAFQNAHQSYQSNKNKATVICDTCPMHWFHRICCDVEGLPPQTAQTKIFLRIESLAEQDQSDIMQAYHGINVNSIQEQNEILIMLLRKMSERRQLKHTHNQREHPLLEKKSSSSALDNLKQKAKKSLSNSFETILKLAHGDSSDLGTTPESLSPSSASSKNEFFGDDFGPRPRSSTIGGTSAKEQDSSPKMASRSESTPLQQPKSPLFNIFSKIGSKSCPATVPEENAGNLSPSTTQNIDNSWRKAILTNIQNNDHSRDTRKNVTFCEPKPKTKEEIRSMWKKAINEHIVLIRMEKENKKLQANQSVASHKRMKLDYFEMNNFGEDSIQLWDQLMKKSIHEKSEIDDAVKNDSSKGIPKQKRGEIWLFLARQQKENSESLTRSDIDLQTPYRRLLQQLTEQQHAILVDLGRTFPKHPYYAQPLGAGQLSLFNLLKAYSLFDKEVGYCQGLSFVAGILLLHMNEDDAFEMMKHLLFFHGLRKQYTPDMSALQMQLYKLTRLLYDFHRDLYDHFERYDISPTLYAAPWFLTLFASQFSIGFVARLFDLIFMSGLEAVFRVSFTLLQYFKDSLLHCQSFESIMDFLKNNLPSMDTEQTKHIFETVFALNFSKELSVYEIEYNVLLEESQFSNAVSMAVEKEPTKKNVSFASKEVSTETYSEIVEKLKEMEIDNRNLRREYMEVVDQLHVSQSTVHSLESSLDNYKSTIKRLETRARSSEDEREALLQSLNILRLRLEKLESMGSETHSAESDRNTPTVNTVTECAEKSESLEKDDSEISEKDETCDTDCAAETTTTTVFKEKSVELDNDITK</sequence>
<evidence type="ECO:0000256" key="2">
    <source>
        <dbReference type="ARBA" id="ARBA00022553"/>
    </source>
</evidence>
<reference evidence="6 7" key="1">
    <citation type="journal article" date="2018" name="Gigascience">
        <title>Genomes of trombidid mites reveal novel predicted allergens and laterally-transferred genes associated with secondary metabolism.</title>
        <authorList>
            <person name="Dong X."/>
            <person name="Chaisiri K."/>
            <person name="Xia D."/>
            <person name="Armstrong S.D."/>
            <person name="Fang Y."/>
            <person name="Donnelly M.J."/>
            <person name="Kadowaki T."/>
            <person name="McGarry J.W."/>
            <person name="Darby A.C."/>
            <person name="Makepeace B.L."/>
        </authorList>
    </citation>
    <scope>NUCLEOTIDE SEQUENCE [LARGE SCALE GENOMIC DNA]</scope>
    <source>
        <strain evidence="6">UoL-UT</strain>
    </source>
</reference>
<dbReference type="InterPro" id="IPR011993">
    <property type="entry name" value="PH-like_dom_sf"/>
</dbReference>
<feature type="region of interest" description="Disordered" evidence="4">
    <location>
        <begin position="147"/>
        <end position="191"/>
    </location>
</feature>
<comment type="caution">
    <text evidence="6">The sequence shown here is derived from an EMBL/GenBank/DDBJ whole genome shotgun (WGS) entry which is preliminary data.</text>
</comment>
<dbReference type="InterPro" id="IPR035969">
    <property type="entry name" value="Rab-GAP_TBC_sf"/>
</dbReference>
<dbReference type="Gene3D" id="1.10.8.270">
    <property type="entry name" value="putative rabgap domain of human tbc1 domain family member 14 like domains"/>
    <property type="match status" value="1"/>
</dbReference>
<dbReference type="VEuPathDB" id="VectorBase:LDEU000627"/>
<dbReference type="SUPFAM" id="SSF47923">
    <property type="entry name" value="Ypt/Rab-GAP domain of gyp1p"/>
    <property type="match status" value="2"/>
</dbReference>
<dbReference type="SMART" id="SM00462">
    <property type="entry name" value="PTB"/>
    <property type="match status" value="1"/>
</dbReference>
<feature type="region of interest" description="Disordered" evidence="4">
    <location>
        <begin position="371"/>
        <end position="398"/>
    </location>
</feature>
<dbReference type="FunFam" id="1.10.472.80:FF:000027">
    <property type="entry name" value="GTPase activating protein (Evi5)"/>
    <property type="match status" value="1"/>
</dbReference>
<dbReference type="SUPFAM" id="SSF50729">
    <property type="entry name" value="PH domain-like"/>
    <property type="match status" value="1"/>
</dbReference>
<dbReference type="STRING" id="299467.A0A443SV71"/>
<dbReference type="InterPro" id="IPR000195">
    <property type="entry name" value="Rab-GAP-TBC_dom"/>
</dbReference>
<evidence type="ECO:0000256" key="1">
    <source>
        <dbReference type="ARBA" id="ARBA00022468"/>
    </source>
</evidence>
<feature type="region of interest" description="Disordered" evidence="4">
    <location>
        <begin position="1016"/>
        <end position="1059"/>
    </location>
</feature>
<dbReference type="InterPro" id="IPR021785">
    <property type="entry name" value="DUF3350"/>
</dbReference>
<dbReference type="InterPro" id="IPR050302">
    <property type="entry name" value="Rab_GAP_TBC_domain"/>
</dbReference>
<dbReference type="Gene3D" id="1.10.10.2750">
    <property type="match status" value="1"/>
</dbReference>
<dbReference type="AlphaFoldDB" id="A0A443SV71"/>
<dbReference type="FunFam" id="1.10.8.270:FF:000001">
    <property type="entry name" value="TBC1 domain family member 1"/>
    <property type="match status" value="1"/>
</dbReference>
<dbReference type="Gene3D" id="1.10.472.80">
    <property type="entry name" value="Ypt/Rab-GAP domain of gyp1p, domain 3"/>
    <property type="match status" value="1"/>
</dbReference>
<dbReference type="EMBL" id="NCKV01000169">
    <property type="protein sequence ID" value="RWS31412.1"/>
    <property type="molecule type" value="Genomic_DNA"/>
</dbReference>
<feature type="compositionally biased region" description="Basic and acidic residues" evidence="4">
    <location>
        <begin position="377"/>
        <end position="388"/>
    </location>
</feature>
<evidence type="ECO:0000256" key="4">
    <source>
        <dbReference type="SAM" id="MobiDB-lite"/>
    </source>
</evidence>
<keyword evidence="3" id="KW-0175">Coiled coil</keyword>
<dbReference type="Pfam" id="PF11830">
    <property type="entry name" value="DUF3350"/>
    <property type="match status" value="1"/>
</dbReference>
<dbReference type="FunFam" id="1.10.10.2750:FF:000002">
    <property type="entry name" value="TBC1 domain family member 4"/>
    <property type="match status" value="1"/>
</dbReference>
<feature type="coiled-coil region" evidence="3">
    <location>
        <begin position="933"/>
        <end position="1016"/>
    </location>
</feature>
<organism evidence="6 7">
    <name type="scientific">Leptotrombidium deliense</name>
    <dbReference type="NCBI Taxonomy" id="299467"/>
    <lineage>
        <taxon>Eukaryota</taxon>
        <taxon>Metazoa</taxon>
        <taxon>Ecdysozoa</taxon>
        <taxon>Arthropoda</taxon>
        <taxon>Chelicerata</taxon>
        <taxon>Arachnida</taxon>
        <taxon>Acari</taxon>
        <taxon>Acariformes</taxon>
        <taxon>Trombidiformes</taxon>
        <taxon>Prostigmata</taxon>
        <taxon>Anystina</taxon>
        <taxon>Parasitengona</taxon>
        <taxon>Trombiculoidea</taxon>
        <taxon>Trombiculidae</taxon>
        <taxon>Leptotrombidium</taxon>
    </lineage>
</organism>
<keyword evidence="7" id="KW-1185">Reference proteome</keyword>
<dbReference type="PANTHER" id="PTHR47219">
    <property type="entry name" value="RAB GTPASE-ACTIVATING PROTEIN 1-LIKE"/>
    <property type="match status" value="1"/>
</dbReference>
<keyword evidence="1" id="KW-0343">GTPase activation</keyword>
<evidence type="ECO:0000313" key="7">
    <source>
        <dbReference type="Proteomes" id="UP000288716"/>
    </source>
</evidence>
<evidence type="ECO:0000313" key="6">
    <source>
        <dbReference type="EMBL" id="RWS31412.1"/>
    </source>
</evidence>
<dbReference type="Gene3D" id="2.30.29.30">
    <property type="entry name" value="Pleckstrin-homology domain (PH domain)/Phosphotyrosine-binding domain (PTB)"/>
    <property type="match status" value="1"/>
</dbReference>
<protein>
    <submittedName>
        <fullName evidence="6">TBC1 domain family member 4-like protein</fullName>
    </submittedName>
</protein>
<dbReference type="Pfam" id="PF00640">
    <property type="entry name" value="PID"/>
    <property type="match status" value="1"/>
</dbReference>
<name>A0A443SV71_9ACAR</name>
<dbReference type="InterPro" id="IPR006020">
    <property type="entry name" value="PTB/PI_dom"/>
</dbReference>
<dbReference type="GO" id="GO:0005096">
    <property type="term" value="F:GTPase activator activity"/>
    <property type="evidence" value="ECO:0007669"/>
    <property type="project" value="UniProtKB-KW"/>
</dbReference>
<evidence type="ECO:0000259" key="5">
    <source>
        <dbReference type="PROSITE" id="PS50086"/>
    </source>
</evidence>
<proteinExistence type="predicted"/>
<keyword evidence="2" id="KW-0597">Phosphoprotein</keyword>
<dbReference type="Proteomes" id="UP000288716">
    <property type="component" value="Unassembled WGS sequence"/>
</dbReference>
<accession>A0A443SV71</accession>
<feature type="compositionally biased region" description="Polar residues" evidence="4">
    <location>
        <begin position="465"/>
        <end position="481"/>
    </location>
</feature>
<gene>
    <name evidence="6" type="ORF">B4U80_11103</name>
</gene>
<feature type="domain" description="Rab-GAP TBC" evidence="5">
    <location>
        <begin position="633"/>
        <end position="828"/>
    </location>
</feature>
<dbReference type="Pfam" id="PF00566">
    <property type="entry name" value="RabGAP-TBC"/>
    <property type="match status" value="1"/>
</dbReference>
<feature type="compositionally biased region" description="Basic and acidic residues" evidence="4">
    <location>
        <begin position="1038"/>
        <end position="1058"/>
    </location>
</feature>